<dbReference type="RefSeq" id="WP_057829109.1">
    <property type="nucleotide sequence ID" value="NZ_AYZE01000014.1"/>
</dbReference>
<organism evidence="2 3">
    <name type="scientific">Liquorilactobacillus cacaonum DSM 21116</name>
    <dbReference type="NCBI Taxonomy" id="1423729"/>
    <lineage>
        <taxon>Bacteria</taxon>
        <taxon>Bacillati</taxon>
        <taxon>Bacillota</taxon>
        <taxon>Bacilli</taxon>
        <taxon>Lactobacillales</taxon>
        <taxon>Lactobacillaceae</taxon>
        <taxon>Liquorilactobacillus</taxon>
    </lineage>
</organism>
<dbReference type="Proteomes" id="UP000051131">
    <property type="component" value="Unassembled WGS sequence"/>
</dbReference>
<comment type="caution">
    <text evidence="2">The sequence shown here is derived from an EMBL/GenBank/DDBJ whole genome shotgun (WGS) entry which is preliminary data.</text>
</comment>
<dbReference type="PATRIC" id="fig|1423729.3.peg.894"/>
<keyword evidence="3" id="KW-1185">Reference proteome</keyword>
<keyword evidence="1" id="KW-0812">Transmembrane</keyword>
<dbReference type="EMBL" id="AYZE01000014">
    <property type="protein sequence ID" value="KRM90890.1"/>
    <property type="molecule type" value="Genomic_DNA"/>
</dbReference>
<proteinExistence type="predicted"/>
<feature type="transmembrane region" description="Helical" evidence="1">
    <location>
        <begin position="223"/>
        <end position="245"/>
    </location>
</feature>
<keyword evidence="1" id="KW-1133">Transmembrane helix</keyword>
<name>A0A0R2CHW1_9LACO</name>
<dbReference type="AlphaFoldDB" id="A0A0R2CHW1"/>
<feature type="transmembrane region" description="Helical" evidence="1">
    <location>
        <begin position="266"/>
        <end position="287"/>
    </location>
</feature>
<keyword evidence="1" id="KW-0472">Membrane</keyword>
<protein>
    <recommendedName>
        <fullName evidence="4">MacB-like periplasmic core domain-containing protein</fullName>
    </recommendedName>
</protein>
<evidence type="ECO:0000313" key="2">
    <source>
        <dbReference type="EMBL" id="KRM90890.1"/>
    </source>
</evidence>
<evidence type="ECO:0000256" key="1">
    <source>
        <dbReference type="SAM" id="Phobius"/>
    </source>
</evidence>
<evidence type="ECO:0008006" key="4">
    <source>
        <dbReference type="Google" id="ProtNLM"/>
    </source>
</evidence>
<gene>
    <name evidence="2" type="ORF">FC80_GL000884</name>
</gene>
<dbReference type="OrthoDB" id="2329651at2"/>
<feature type="transmembrane region" description="Helical" evidence="1">
    <location>
        <begin position="293"/>
        <end position="315"/>
    </location>
</feature>
<accession>A0A0R2CHW1</accession>
<evidence type="ECO:0000313" key="3">
    <source>
        <dbReference type="Proteomes" id="UP000051131"/>
    </source>
</evidence>
<reference evidence="2 3" key="1">
    <citation type="journal article" date="2015" name="Genome Announc.">
        <title>Expanding the biotechnology potential of lactobacilli through comparative genomics of 213 strains and associated genera.</title>
        <authorList>
            <person name="Sun Z."/>
            <person name="Harris H.M."/>
            <person name="McCann A."/>
            <person name="Guo C."/>
            <person name="Argimon S."/>
            <person name="Zhang W."/>
            <person name="Yang X."/>
            <person name="Jeffery I.B."/>
            <person name="Cooney J.C."/>
            <person name="Kagawa T.F."/>
            <person name="Liu W."/>
            <person name="Song Y."/>
            <person name="Salvetti E."/>
            <person name="Wrobel A."/>
            <person name="Rasinkangas P."/>
            <person name="Parkhill J."/>
            <person name="Rea M.C."/>
            <person name="O'Sullivan O."/>
            <person name="Ritari J."/>
            <person name="Douillard F.P."/>
            <person name="Paul Ross R."/>
            <person name="Yang R."/>
            <person name="Briner A.E."/>
            <person name="Felis G.E."/>
            <person name="de Vos W.M."/>
            <person name="Barrangou R."/>
            <person name="Klaenhammer T.R."/>
            <person name="Caufield P.W."/>
            <person name="Cui Y."/>
            <person name="Zhang H."/>
            <person name="O'Toole P.W."/>
        </authorList>
    </citation>
    <scope>NUCLEOTIDE SEQUENCE [LARGE SCALE GENOMIC DNA]</scope>
    <source>
        <strain evidence="2 3">DSM 21116</strain>
    </source>
</reference>
<dbReference type="STRING" id="1423729.FC80_GL000884"/>
<sequence length="325" mass="37571">MLTKRIFVLLYTAVLALASVFLFVKIQQRSLIIQLDNHNLSANAYHVVLRERESMWDVTQKIEKSKKIKNVQVHFQDKKNKDLTYFFGTGNFEVPPMITGSFFGSGAFDSEVEVVIVGKSYEKKLYKPKDQEYLKMDSKYVPVLGIMGDKYTSDLDKQIFIAPSIEKSKQLNANSFRIVIDGKKKLDKNTLKNLLGAKRIAHLPQRHFLINQDSWILDHYRELLMLLVLFIMVIFGIVIWTVNNRSRYIELLKNKKEPTQLLFEEWEFYTLLTGLGTVFGVLGGILLTDLTDYVALLVYNVCAFLINNIVYVILLRKQIDGLNRS</sequence>